<dbReference type="OrthoDB" id="6555at2157"/>
<dbReference type="HOGENOM" id="CLU_022158_4_2_2"/>
<dbReference type="InterPro" id="IPR013785">
    <property type="entry name" value="Aldolase_TIM"/>
</dbReference>
<proteinExistence type="inferred from homology"/>
<evidence type="ECO:0000259" key="5">
    <source>
        <dbReference type="PROSITE" id="PS50991"/>
    </source>
</evidence>
<reference evidence="6 7" key="1">
    <citation type="journal article" date="2014" name="Appl. Environ. Microbiol.">
        <title>Comparative Genome Analysis of 'Candidatus Methanoplasma termitum' Indicates a New Mode of Energy Metabolism in the Seventh Order of Methanogens.</title>
        <authorList>
            <person name="Lang K."/>
            <person name="Schuldes J."/>
            <person name="Klingl A."/>
            <person name="Poehlein A."/>
            <person name="Daniel R."/>
            <person name="Brune A."/>
        </authorList>
    </citation>
    <scope>NUCLEOTIDE SEQUENCE [LARGE SCALE GENOMIC DNA]</scope>
    <source>
        <strain evidence="7">Mpt1</strain>
    </source>
</reference>
<dbReference type="KEGG" id="mear:Mpt1_c02550"/>
<accession>A0A0A7LAJ2</accession>
<dbReference type="InterPro" id="IPR002034">
    <property type="entry name" value="AIPM/Hcit_synth_CS"/>
</dbReference>
<name>A0A0A7LAJ2_9ARCH</name>
<evidence type="ECO:0000256" key="3">
    <source>
        <dbReference type="ARBA" id="ARBA00048363"/>
    </source>
</evidence>
<evidence type="ECO:0000313" key="7">
    <source>
        <dbReference type="Proteomes" id="UP000030787"/>
    </source>
</evidence>
<protein>
    <submittedName>
        <fullName evidence="6">CimA protein</fullName>
        <ecNumber evidence="6">2.3.1.182</ecNumber>
    </submittedName>
</protein>
<dbReference type="GO" id="GO:0004410">
    <property type="term" value="F:homocitrate synthase activity"/>
    <property type="evidence" value="ECO:0007669"/>
    <property type="project" value="UniProtKB-EC"/>
</dbReference>
<dbReference type="InterPro" id="IPR013477">
    <property type="entry name" value="NifV/FrbC"/>
</dbReference>
<dbReference type="SUPFAM" id="SSF51569">
    <property type="entry name" value="Aldolase"/>
    <property type="match status" value="1"/>
</dbReference>
<dbReference type="GeneID" id="24817928"/>
<dbReference type="EC" id="2.3.1.182" evidence="6"/>
<dbReference type="CDD" id="cd07939">
    <property type="entry name" value="DRE_TIM_NifV"/>
    <property type="match status" value="1"/>
</dbReference>
<dbReference type="AlphaFoldDB" id="A0A0A7LAJ2"/>
<evidence type="ECO:0000313" key="6">
    <source>
        <dbReference type="EMBL" id="AIZ56155.1"/>
    </source>
</evidence>
<dbReference type="InterPro" id="IPR000891">
    <property type="entry name" value="PYR_CT"/>
</dbReference>
<keyword evidence="2 4" id="KW-0808">Transferase</keyword>
<evidence type="ECO:0000256" key="2">
    <source>
        <dbReference type="ARBA" id="ARBA00022679"/>
    </source>
</evidence>
<dbReference type="PROSITE" id="PS00815">
    <property type="entry name" value="AIPM_HOMOCIT_SYNTH_1"/>
    <property type="match status" value="1"/>
</dbReference>
<dbReference type="STRING" id="1577791.Mpt1_c02550"/>
<dbReference type="PROSITE" id="PS00816">
    <property type="entry name" value="AIPM_HOMOCIT_SYNTH_2"/>
    <property type="match status" value="1"/>
</dbReference>
<dbReference type="RefSeq" id="WP_048111507.1">
    <property type="nucleotide sequence ID" value="NZ_CP010070.1"/>
</dbReference>
<keyword evidence="7" id="KW-1185">Reference proteome</keyword>
<dbReference type="GO" id="GO:0019752">
    <property type="term" value="P:carboxylic acid metabolic process"/>
    <property type="evidence" value="ECO:0007669"/>
    <property type="project" value="InterPro"/>
</dbReference>
<dbReference type="Pfam" id="PF00682">
    <property type="entry name" value="HMGL-like"/>
    <property type="match status" value="1"/>
</dbReference>
<dbReference type="EMBL" id="CP010070">
    <property type="protein sequence ID" value="AIZ56155.1"/>
    <property type="molecule type" value="Genomic_DNA"/>
</dbReference>
<dbReference type="Gene3D" id="1.10.238.260">
    <property type="match status" value="1"/>
</dbReference>
<gene>
    <name evidence="6" type="primary">cimA</name>
    <name evidence="6" type="ORF">Mpt1_c02550</name>
</gene>
<dbReference type="PROSITE" id="PS50991">
    <property type="entry name" value="PYR_CT"/>
    <property type="match status" value="1"/>
</dbReference>
<evidence type="ECO:0000256" key="1">
    <source>
        <dbReference type="ARBA" id="ARBA00006154"/>
    </source>
</evidence>
<dbReference type="Pfam" id="PF22617">
    <property type="entry name" value="HCS_D2"/>
    <property type="match status" value="1"/>
</dbReference>
<keyword evidence="6" id="KW-0012">Acyltransferase</keyword>
<sequence>MKTADEVRDILNKYDVCVCDTTLRDGEQAAGIVFSNVEKYRIAQLLDEAGVQQIEAGIPTMGADEKKAVKHIARMKLNASILGWNRANIDDINTSLDCDVDSVAISLSSSDIHIQHKLKKSREWVLQQIDECVSHAKSHGVYISCNAEDASRADMDFLIKFAKTAKNAGADRLRYCDTIGREDPFTCAARVERIIKEVGIEVEMHTHNDFGMATANCMAGVKAGARFLSTTVMGIGERAGNTPLEEAVMACKHLFGKSTGIDPLKLRPLGEFVSIAAGRPIWVSKPFLGSNCFAHEAGIHADGIIKDAKNYEPYDPHEVGLERSIVIGKHSGRNTIVTDLSHRGIKLSDQEAIDLLERVRKGSVKLHRSISSDELLVMYNDMINGEDPFED</sequence>
<dbReference type="InterPro" id="IPR054691">
    <property type="entry name" value="LeuA/HCS_post-cat"/>
</dbReference>
<comment type="similarity">
    <text evidence="1 4">Belongs to the alpha-IPM synthase/homocitrate synthase family.</text>
</comment>
<dbReference type="NCBIfam" id="TIGR02660">
    <property type="entry name" value="nifV_homocitr"/>
    <property type="match status" value="1"/>
</dbReference>
<dbReference type="PANTHER" id="PTHR42880">
    <property type="entry name" value="HOMOCITRATE SYNTHASE"/>
    <property type="match status" value="1"/>
</dbReference>
<organism evidence="6 7">
    <name type="scientific">Candidatus Methanoplasma termitum</name>
    <dbReference type="NCBI Taxonomy" id="1577791"/>
    <lineage>
        <taxon>Archaea</taxon>
        <taxon>Methanobacteriati</taxon>
        <taxon>Thermoplasmatota</taxon>
        <taxon>Thermoplasmata</taxon>
        <taxon>Methanomassiliicoccales</taxon>
        <taxon>Methanomassiliicoccaceae</taxon>
        <taxon>Candidatus Methanoplasma</taxon>
    </lineage>
</organism>
<feature type="domain" description="Pyruvate carboxyltransferase" evidence="5">
    <location>
        <begin position="16"/>
        <end position="267"/>
    </location>
</feature>
<dbReference type="Gene3D" id="3.20.20.70">
    <property type="entry name" value="Aldolase class I"/>
    <property type="match status" value="1"/>
</dbReference>
<comment type="catalytic activity">
    <reaction evidence="3">
        <text>acetyl-CoA + 2-oxoglutarate + H2O = (2R)-homocitrate + CoA + H(+)</text>
        <dbReference type="Rhea" id="RHEA:12929"/>
        <dbReference type="ChEBI" id="CHEBI:15377"/>
        <dbReference type="ChEBI" id="CHEBI:15378"/>
        <dbReference type="ChEBI" id="CHEBI:16810"/>
        <dbReference type="ChEBI" id="CHEBI:57287"/>
        <dbReference type="ChEBI" id="CHEBI:57288"/>
        <dbReference type="ChEBI" id="CHEBI:58884"/>
        <dbReference type="EC" id="2.3.3.14"/>
    </reaction>
    <physiologicalReaction direction="left-to-right" evidence="3">
        <dbReference type="Rhea" id="RHEA:12930"/>
    </physiologicalReaction>
</comment>
<dbReference type="Proteomes" id="UP000030787">
    <property type="component" value="Chromosome"/>
</dbReference>
<dbReference type="PANTHER" id="PTHR42880:SF1">
    <property type="entry name" value="ISOPROPYLMALATE_HOMOCITRATE_CITRAMALATE SYNTHASE FAMILY PROTEIN"/>
    <property type="match status" value="1"/>
</dbReference>
<evidence type="ECO:0000256" key="4">
    <source>
        <dbReference type="RuleBase" id="RU003523"/>
    </source>
</evidence>